<dbReference type="EMBL" id="CP050124">
    <property type="protein sequence ID" value="QIP38928.1"/>
    <property type="molecule type" value="Genomic_DNA"/>
</dbReference>
<sequence length="91" mass="9423">MTVDTSSVYRRTGSIIVTDGKKNHLREELNMGSLMDILGGPNGDGAPMQALLTMLLGLDNVGANLFGSLADTAGGIFGSLDTLSFTPPVVP</sequence>
<evidence type="ECO:0000313" key="2">
    <source>
        <dbReference type="EMBL" id="MBH5142294.1"/>
    </source>
</evidence>
<dbReference type="Proteomes" id="UP000325576">
    <property type="component" value="Unassembled WGS sequence"/>
</dbReference>
<evidence type="ECO:0000313" key="3">
    <source>
        <dbReference type="EMBL" id="QIP38928.1"/>
    </source>
</evidence>
<dbReference type="KEGG" id="reb:XU06_07510"/>
<dbReference type="EMBL" id="JAECSB010000028">
    <property type="protein sequence ID" value="MBH5142294.1"/>
    <property type="molecule type" value="Genomic_DNA"/>
</dbReference>
<reference evidence="3 5" key="2">
    <citation type="submission" date="2020-03" db="EMBL/GenBank/DDBJ databases">
        <title>Screen low temperature-resistant strains for efficient degradation of petroleum hydrocarbons under the low temperature.</title>
        <authorList>
            <person name="Wang Y."/>
            <person name="Chen J."/>
        </authorList>
    </citation>
    <scope>NUCLEOTIDE SEQUENCE [LARGE SCALE GENOMIC DNA]</scope>
    <source>
        <strain evidence="3 5">KB1</strain>
    </source>
</reference>
<proteinExistence type="predicted"/>
<gene>
    <name evidence="1" type="ORF">BS297_08245</name>
    <name evidence="3" type="ORF">G9444_1684</name>
    <name evidence="2" type="ORF">I3517_06665</name>
</gene>
<evidence type="ECO:0000313" key="5">
    <source>
        <dbReference type="Proteomes" id="UP000502345"/>
    </source>
</evidence>
<keyword evidence="6" id="KW-1185">Reference proteome</keyword>
<dbReference type="Proteomes" id="UP000627573">
    <property type="component" value="Unassembled WGS sequence"/>
</dbReference>
<name>A0A0C2VRD9_RHOER</name>
<dbReference type="RefSeq" id="WP_003941513.1">
    <property type="nucleotide sequence ID" value="NZ_BHXB01000001.1"/>
</dbReference>
<accession>A0A0C2VRD9</accession>
<organism evidence="2 6">
    <name type="scientific">Rhodococcus erythropolis</name>
    <name type="common">Arthrobacter picolinophilus</name>
    <dbReference type="NCBI Taxonomy" id="1833"/>
    <lineage>
        <taxon>Bacteria</taxon>
        <taxon>Bacillati</taxon>
        <taxon>Actinomycetota</taxon>
        <taxon>Actinomycetes</taxon>
        <taxon>Mycobacteriales</taxon>
        <taxon>Nocardiaceae</taxon>
        <taxon>Rhodococcus</taxon>
        <taxon>Rhodococcus erythropolis group</taxon>
    </lineage>
</organism>
<dbReference type="Proteomes" id="UP000502345">
    <property type="component" value="Chromosome"/>
</dbReference>
<evidence type="ECO:0000313" key="4">
    <source>
        <dbReference type="Proteomes" id="UP000325576"/>
    </source>
</evidence>
<protein>
    <submittedName>
        <fullName evidence="2">Uncharacterized protein</fullName>
    </submittedName>
</protein>
<evidence type="ECO:0000313" key="1">
    <source>
        <dbReference type="EMBL" id="KAB2585855.1"/>
    </source>
</evidence>
<dbReference type="EMBL" id="MRBO01000274">
    <property type="protein sequence ID" value="KAB2585855.1"/>
    <property type="molecule type" value="Genomic_DNA"/>
</dbReference>
<reference evidence="1 4" key="1">
    <citation type="journal article" date="2017" name="Poromechanics V (2013)">
        <title>Genomic Characterization of the Arsenic-Tolerant Actinobacterium, &lt;i&gt;Rhodococcus erythropolis&lt;/i&gt; S43.</title>
        <authorList>
            <person name="Retamal-Morales G."/>
            <person name="Mehnert M."/>
            <person name="Schwabe R."/>
            <person name="Tischler D."/>
            <person name="Schloemann M."/>
            <person name="Levican G.J."/>
        </authorList>
    </citation>
    <scope>NUCLEOTIDE SEQUENCE [LARGE SCALE GENOMIC DNA]</scope>
    <source>
        <strain evidence="1 4">S43</strain>
    </source>
</reference>
<reference evidence="2 6" key="3">
    <citation type="submission" date="2020-12" db="EMBL/GenBank/DDBJ databases">
        <title>Draft genome sequence of furan degrading bacterial strain FUR100.</title>
        <authorList>
            <person name="Woiski C."/>
        </authorList>
    </citation>
    <scope>NUCLEOTIDE SEQUENCE [LARGE SCALE GENOMIC DNA]</scope>
    <source>
        <strain evidence="2 6">FUR100</strain>
    </source>
</reference>
<evidence type="ECO:0000313" key="6">
    <source>
        <dbReference type="Proteomes" id="UP000627573"/>
    </source>
</evidence>
<dbReference type="AlphaFoldDB" id="A0A0C2VRD9"/>